<dbReference type="RefSeq" id="XP_067817886.1">
    <property type="nucleotide sequence ID" value="XM_067961666.1"/>
</dbReference>
<name>A0A976IDY4_BRELC</name>
<dbReference type="PRINTS" id="PR00626">
    <property type="entry name" value="CALRETICULIN"/>
</dbReference>
<evidence type="ECO:0008006" key="13">
    <source>
        <dbReference type="Google" id="ProtNLM"/>
    </source>
</evidence>
<gene>
    <name evidence="11" type="ORF">CCR75_003572</name>
</gene>
<feature type="region of interest" description="Disordered" evidence="10">
    <location>
        <begin position="517"/>
        <end position="553"/>
    </location>
</feature>
<dbReference type="SUPFAM" id="SSF63887">
    <property type="entry name" value="P-domain of calnexin/calreticulin"/>
    <property type="match status" value="1"/>
</dbReference>
<evidence type="ECO:0000256" key="6">
    <source>
        <dbReference type="ARBA" id="ARBA00023136"/>
    </source>
</evidence>
<evidence type="ECO:0000256" key="10">
    <source>
        <dbReference type="SAM" id="MobiDB-lite"/>
    </source>
</evidence>
<dbReference type="InterPro" id="IPR018124">
    <property type="entry name" value="Calret/calnex_CS"/>
</dbReference>
<dbReference type="PANTHER" id="PTHR11073">
    <property type="entry name" value="CALRETICULIN AND CALNEXIN"/>
    <property type="match status" value="1"/>
</dbReference>
<evidence type="ECO:0000313" key="12">
    <source>
        <dbReference type="Proteomes" id="UP000294530"/>
    </source>
</evidence>
<dbReference type="Pfam" id="PF00262">
    <property type="entry name" value="Calreticulin"/>
    <property type="match status" value="1"/>
</dbReference>
<evidence type="ECO:0000256" key="9">
    <source>
        <dbReference type="RuleBase" id="RU362126"/>
    </source>
</evidence>
<evidence type="ECO:0000256" key="7">
    <source>
        <dbReference type="ARBA" id="ARBA00023186"/>
    </source>
</evidence>
<keyword evidence="9" id="KW-0732">Signal</keyword>
<feature type="compositionally biased region" description="Basic residues" evidence="10">
    <location>
        <begin position="542"/>
        <end position="553"/>
    </location>
</feature>
<evidence type="ECO:0000256" key="1">
    <source>
        <dbReference type="ARBA" id="ARBA00004389"/>
    </source>
</evidence>
<dbReference type="GeneID" id="94347337"/>
<dbReference type="Gene3D" id="2.10.250.10">
    <property type="entry name" value="Calreticulin/calnexin, P domain"/>
    <property type="match status" value="1"/>
</dbReference>
<keyword evidence="7 9" id="KW-0143">Chaperone</keyword>
<dbReference type="EMBL" id="SHOA02000016">
    <property type="protein sequence ID" value="TDH68387.1"/>
    <property type="molecule type" value="Genomic_DNA"/>
</dbReference>
<evidence type="ECO:0000256" key="4">
    <source>
        <dbReference type="ARBA" id="ARBA00022824"/>
    </source>
</evidence>
<dbReference type="Gene3D" id="2.60.120.200">
    <property type="match status" value="1"/>
</dbReference>
<feature type="disulfide bond" evidence="8">
    <location>
        <begin position="147"/>
        <end position="182"/>
    </location>
</feature>
<proteinExistence type="inferred from homology"/>
<reference evidence="11 12" key="1">
    <citation type="journal article" date="2021" name="Genome Biol.">
        <title>AFLAP: assembly-free linkage analysis pipeline using k-mers from genome sequencing data.</title>
        <authorList>
            <person name="Fletcher K."/>
            <person name="Zhang L."/>
            <person name="Gil J."/>
            <person name="Han R."/>
            <person name="Cavanaugh K."/>
            <person name="Michelmore R."/>
        </authorList>
    </citation>
    <scope>NUCLEOTIDE SEQUENCE [LARGE SCALE GENOMIC DNA]</scope>
    <source>
        <strain evidence="11 12">SF5</strain>
    </source>
</reference>
<keyword evidence="12" id="KW-1185">Reference proteome</keyword>
<feature type="signal peptide" evidence="9">
    <location>
        <begin position="1"/>
        <end position="21"/>
    </location>
</feature>
<keyword evidence="4 9" id="KW-0256">Endoplasmic reticulum</keyword>
<evidence type="ECO:0000256" key="2">
    <source>
        <dbReference type="ARBA" id="ARBA00010983"/>
    </source>
</evidence>
<dbReference type="FunFam" id="2.10.250.10:FF:000001">
    <property type="entry name" value="Calnexin homolog"/>
    <property type="match status" value="1"/>
</dbReference>
<protein>
    <recommendedName>
        <fullName evidence="13">Calnexin</fullName>
    </recommendedName>
</protein>
<dbReference type="GO" id="GO:0005789">
    <property type="term" value="C:endoplasmic reticulum membrane"/>
    <property type="evidence" value="ECO:0007669"/>
    <property type="project" value="UniProtKB-SubCell"/>
</dbReference>
<dbReference type="SUPFAM" id="SSF49899">
    <property type="entry name" value="Concanavalin A-like lectins/glucanases"/>
    <property type="match status" value="1"/>
</dbReference>
<dbReference type="GO" id="GO:0005509">
    <property type="term" value="F:calcium ion binding"/>
    <property type="evidence" value="ECO:0007669"/>
    <property type="project" value="InterPro"/>
</dbReference>
<feature type="compositionally biased region" description="Basic and acidic residues" evidence="10">
    <location>
        <begin position="530"/>
        <end position="541"/>
    </location>
</feature>
<comment type="subcellular location">
    <subcellularLocation>
        <location evidence="1">Endoplasmic reticulum membrane</location>
        <topology evidence="1">Single-pass membrane protein</topology>
    </subcellularLocation>
</comment>
<dbReference type="PROSITE" id="PS00804">
    <property type="entry name" value="CALRETICULIN_2"/>
    <property type="match status" value="1"/>
</dbReference>
<keyword evidence="3 9" id="KW-0812">Transmembrane</keyword>
<keyword evidence="6 9" id="KW-0472">Membrane</keyword>
<dbReference type="Proteomes" id="UP000294530">
    <property type="component" value="Unassembled WGS sequence"/>
</dbReference>
<dbReference type="InterPro" id="IPR013320">
    <property type="entry name" value="ConA-like_dom_sf"/>
</dbReference>
<dbReference type="AlphaFoldDB" id="A0A976IDY4"/>
<comment type="caution">
    <text evidence="11">The sequence shown here is derived from an EMBL/GenBank/DDBJ whole genome shotgun (WGS) entry which is preliminary data.</text>
</comment>
<dbReference type="OrthoDB" id="1938156at2759"/>
<dbReference type="InterPro" id="IPR001580">
    <property type="entry name" value="Calret/calnex"/>
</dbReference>
<evidence type="ECO:0000313" key="11">
    <source>
        <dbReference type="EMBL" id="TDH68387.1"/>
    </source>
</evidence>
<comment type="similarity">
    <text evidence="2 9">Belongs to the calreticulin family.</text>
</comment>
<feature type="chain" id="PRO_5038157852" description="Calnexin" evidence="9">
    <location>
        <begin position="22"/>
        <end position="553"/>
    </location>
</feature>
<dbReference type="PANTHER" id="PTHR11073:SF1">
    <property type="entry name" value="CALNEXIN 14D-RELATED"/>
    <property type="match status" value="1"/>
</dbReference>
<evidence type="ECO:0000256" key="8">
    <source>
        <dbReference type="PIRSR" id="PIRSR601580-3"/>
    </source>
</evidence>
<keyword evidence="8" id="KW-1015">Disulfide bond</keyword>
<accession>A0A976IDY4</accession>
<dbReference type="InterPro" id="IPR009033">
    <property type="entry name" value="Calreticulin/calnexin_P_dom_sf"/>
</dbReference>
<dbReference type="GO" id="GO:0006457">
    <property type="term" value="P:protein folding"/>
    <property type="evidence" value="ECO:0007669"/>
    <property type="project" value="InterPro"/>
</dbReference>
<keyword evidence="5 9" id="KW-1133">Transmembrane helix</keyword>
<evidence type="ECO:0000256" key="3">
    <source>
        <dbReference type="ARBA" id="ARBA00022692"/>
    </source>
</evidence>
<dbReference type="GO" id="GO:0051082">
    <property type="term" value="F:unfolded protein binding"/>
    <property type="evidence" value="ECO:0007669"/>
    <property type="project" value="InterPro"/>
</dbReference>
<evidence type="ECO:0000256" key="5">
    <source>
        <dbReference type="ARBA" id="ARBA00022989"/>
    </source>
</evidence>
<organism evidence="11 12">
    <name type="scientific">Bremia lactucae</name>
    <name type="common">Lettuce downy mildew</name>
    <dbReference type="NCBI Taxonomy" id="4779"/>
    <lineage>
        <taxon>Eukaryota</taxon>
        <taxon>Sar</taxon>
        <taxon>Stramenopiles</taxon>
        <taxon>Oomycota</taxon>
        <taxon>Peronosporomycetes</taxon>
        <taxon>Peronosporales</taxon>
        <taxon>Peronosporaceae</taxon>
        <taxon>Bremia</taxon>
    </lineage>
</organism>
<sequence length="553" mass="61842">MKIEIAGALLLAASLPAKPLANVVGANSGEPQEAVTSNTMAAEVNMERVQKLTEGAVFAETFDFDELDGSRWFKSLHEKYANQDISLADRTLPASLPKNDRCLVLNKPARHYGLAVLLNEPLKIDESDSRKEMVVQYEVKLQIGLDCGGAYVKLLRHDEENKNLSSFSDSTPFVLMFGPDKCGQSDKVHLIFTHKNPVSGVYEEKHMMEAPRIKTDRDTHLYTAVIRDDNTFEVFVDQKSVKSGSLFENFLPSVIPEKEIDDPEDFKPDDWVNEKKIRDSSAVKPDDWDEEAPAQIRDENAVKPDDWLDNEPVLINDPDVSKPEDWVDEDDGEFVIPQISNPKCSEVSGCGEWSRPLKANPAYKGKFYAPYIPNPAYKGEWKPRKIPNSNYFDDEHPARLDPIGALAVEVWTMTEGIAFDNFWLGNDLKKAQEFAEQTWSPKHAAEVKENEEATNIFKANDDASLLDTIQIFIADLAAYAGLSSRLFIGSVGGLFVLLTGFYMCCASRKPIQTAVLKKEDSGAENDEGEDAKVPSSEDKAKTTRQRKKVPKVD</sequence>
<feature type="transmembrane region" description="Helical" evidence="9">
    <location>
        <begin position="486"/>
        <end position="505"/>
    </location>
</feature>
<dbReference type="GO" id="GO:0036503">
    <property type="term" value="P:ERAD pathway"/>
    <property type="evidence" value="ECO:0007669"/>
    <property type="project" value="TreeGrafter"/>
</dbReference>
<dbReference type="KEGG" id="blac:94347337"/>